<evidence type="ECO:0008006" key="5">
    <source>
        <dbReference type="Google" id="ProtNLM"/>
    </source>
</evidence>
<evidence type="ECO:0000259" key="2">
    <source>
        <dbReference type="Pfam" id="PF13020"/>
    </source>
</evidence>
<dbReference type="Gene3D" id="1.10.10.2080">
    <property type="match status" value="1"/>
</dbReference>
<protein>
    <recommendedName>
        <fullName evidence="5">Restriction endonuclease</fullName>
    </recommendedName>
</protein>
<dbReference type="InterPro" id="IPR021108">
    <property type="entry name" value="Restrct_endonuc_II_BpuJI_N"/>
</dbReference>
<comment type="caution">
    <text evidence="3">The sequence shown here is derived from an EMBL/GenBank/DDBJ whole genome shotgun (WGS) entry which is preliminary data.</text>
</comment>
<evidence type="ECO:0000313" key="3">
    <source>
        <dbReference type="EMBL" id="KXI15870.1"/>
    </source>
</evidence>
<evidence type="ECO:0000259" key="1">
    <source>
        <dbReference type="Pfam" id="PF11564"/>
    </source>
</evidence>
<dbReference type="InterPro" id="IPR024975">
    <property type="entry name" value="NOV_C"/>
</dbReference>
<evidence type="ECO:0000313" key="4">
    <source>
        <dbReference type="Proteomes" id="UP000070505"/>
    </source>
</evidence>
<accession>A0A135Z2J6</accession>
<dbReference type="Gene3D" id="1.10.10.2090">
    <property type="match status" value="1"/>
</dbReference>
<dbReference type="Gene3D" id="1.10.1740.180">
    <property type="match status" value="1"/>
</dbReference>
<dbReference type="Pfam" id="PF11564">
    <property type="entry name" value="BpuJI_N"/>
    <property type="match status" value="1"/>
</dbReference>
<organism evidence="3 4">
    <name type="scientific">Gardnerella vaginalis</name>
    <dbReference type="NCBI Taxonomy" id="2702"/>
    <lineage>
        <taxon>Bacteria</taxon>
        <taxon>Bacillati</taxon>
        <taxon>Actinomycetota</taxon>
        <taxon>Actinomycetes</taxon>
        <taxon>Bifidobacteriales</taxon>
        <taxon>Bifidobacteriaceae</taxon>
        <taxon>Gardnerella</taxon>
    </lineage>
</organism>
<gene>
    <name evidence="3" type="ORF">HMPREF3230_01256</name>
</gene>
<feature type="domain" description="Protein NO VEIN C-terminal" evidence="2">
    <location>
        <begin position="336"/>
        <end position="431"/>
    </location>
</feature>
<dbReference type="AlphaFoldDB" id="A0A135Z2J6"/>
<dbReference type="REBASE" id="170285">
    <property type="entry name" value="Gva7778BORF1255P"/>
</dbReference>
<dbReference type="EMBL" id="LSRC01000056">
    <property type="protein sequence ID" value="KXI15870.1"/>
    <property type="molecule type" value="Genomic_DNA"/>
</dbReference>
<feature type="domain" description="Restriction endonuclease type II BpuJI N-terminal" evidence="1">
    <location>
        <begin position="3"/>
        <end position="276"/>
    </location>
</feature>
<reference evidence="3 4" key="1">
    <citation type="submission" date="2016-02" db="EMBL/GenBank/DDBJ databases">
        <authorList>
            <person name="Wen L."/>
            <person name="He K."/>
            <person name="Yang H."/>
        </authorList>
    </citation>
    <scope>NUCLEOTIDE SEQUENCE [LARGE SCALE GENOMIC DNA]</scope>
    <source>
        <strain evidence="3 4">CMW7778B</strain>
    </source>
</reference>
<proteinExistence type="predicted"/>
<name>A0A135Z2J6_GARVA</name>
<dbReference type="Proteomes" id="UP000070505">
    <property type="component" value="Unassembled WGS sequence"/>
</dbReference>
<dbReference type="Pfam" id="PF13020">
    <property type="entry name" value="NOV_C"/>
    <property type="match status" value="1"/>
</dbReference>
<sequence>MIYKIPPEYEFRLHHCRPRFKNNVENVLIYMATEISKIGDAPREKFNTILNDSIRCFPGNSTSTLKTINNWRTEISSLFGLFYEDDCKINHAMLRAKELAINNDLVQFFKQFIFYFQYPGGHIKADRIQEQIKQGIHFKPAQYLLKLLDQAEKSTNKRCGITKAEACYCIFNDLRCTRDNEDVCTVWDRIEENRKKNIDYDAKGDIVRYAGDILDYMQLANLLTSYNNKEFFLNHNENESILKFINSKEWFDGYDSMIQVKNGTLAEINSHRCDWFEYVNKESKDTDFSTDITAYITTDGTELINKQVQKFKAYFDRLASLEVLKTKDIGDIGESLVHGHECERLKIGGREDLVHLVKKIPTELGVGYDISSRELDDTLRNIEVKTTISSKPIMFNRIHLTPNEWQAAKSYKELYWIYRLMVSKKNIKLFIMRNPVYLFKKDLIDISPRDGMEVTFKEQAGQYEELLAWTN</sequence>
<dbReference type="PATRIC" id="fig|2702.101.peg.1241"/>
<dbReference type="RefSeq" id="WP_075523981.1">
    <property type="nucleotide sequence ID" value="NZ_KQ961876.1"/>
</dbReference>